<evidence type="ECO:0000313" key="2">
    <source>
        <dbReference type="Proteomes" id="UP000267027"/>
    </source>
</evidence>
<dbReference type="WBParaSite" id="ACOC_0000685001-mRNA-1">
    <property type="protein sequence ID" value="ACOC_0000685001-mRNA-1"/>
    <property type="gene ID" value="ACOC_0000685001"/>
</dbReference>
<reference evidence="3" key="1">
    <citation type="submission" date="2017-02" db="UniProtKB">
        <authorList>
            <consortium name="WormBaseParasite"/>
        </authorList>
    </citation>
    <scope>IDENTIFICATION</scope>
</reference>
<dbReference type="GO" id="GO:0004620">
    <property type="term" value="F:phospholipase activity"/>
    <property type="evidence" value="ECO:0007669"/>
    <property type="project" value="InterPro"/>
</dbReference>
<dbReference type="EMBL" id="UYYA01003983">
    <property type="protein sequence ID" value="VDM58436.1"/>
    <property type="molecule type" value="Genomic_DNA"/>
</dbReference>
<dbReference type="OrthoDB" id="5804615at2759"/>
<protein>
    <submittedName>
        <fullName evidence="3">SGNH_hydro domain-containing protein</fullName>
    </submittedName>
</protein>
<gene>
    <name evidence="1" type="ORF">ACOC_LOCUS6851</name>
</gene>
<dbReference type="AlphaFoldDB" id="A0A0R3PNY7"/>
<proteinExistence type="predicted"/>
<dbReference type="PANTHER" id="PTHR21325">
    <property type="entry name" value="PHOSPHOLIPASE B, PLB1"/>
    <property type="match status" value="1"/>
</dbReference>
<evidence type="ECO:0000313" key="1">
    <source>
        <dbReference type="EMBL" id="VDM58436.1"/>
    </source>
</evidence>
<accession>A0A0R3PNY7</accession>
<organism evidence="3">
    <name type="scientific">Angiostrongylus costaricensis</name>
    <name type="common">Nematode worm</name>
    <dbReference type="NCBI Taxonomy" id="334426"/>
    <lineage>
        <taxon>Eukaryota</taxon>
        <taxon>Metazoa</taxon>
        <taxon>Ecdysozoa</taxon>
        <taxon>Nematoda</taxon>
        <taxon>Chromadorea</taxon>
        <taxon>Rhabditida</taxon>
        <taxon>Rhabditina</taxon>
        <taxon>Rhabditomorpha</taxon>
        <taxon>Strongyloidea</taxon>
        <taxon>Metastrongylidae</taxon>
        <taxon>Angiostrongylus</taxon>
    </lineage>
</organism>
<dbReference type="Proteomes" id="UP000267027">
    <property type="component" value="Unassembled WGS sequence"/>
</dbReference>
<dbReference type="OMA" id="CAHFSER"/>
<dbReference type="PANTHER" id="PTHR21325:SF28">
    <property type="entry name" value="SGNH DOMAIN-CONTAINING PROTEIN"/>
    <property type="match status" value="1"/>
</dbReference>
<reference evidence="1 2" key="2">
    <citation type="submission" date="2018-11" db="EMBL/GenBank/DDBJ databases">
        <authorList>
            <consortium name="Pathogen Informatics"/>
        </authorList>
    </citation>
    <scope>NUCLEOTIDE SEQUENCE [LARGE SCALE GENOMIC DNA]</scope>
    <source>
        <strain evidence="1 2">Costa Rica</strain>
    </source>
</reference>
<dbReference type="InterPro" id="IPR038885">
    <property type="entry name" value="PLB1"/>
</dbReference>
<name>A0A0R3PNY7_ANGCS</name>
<keyword evidence="2" id="KW-1185">Reference proteome</keyword>
<sequence length="417" mass="47659">MQRPPACDCWRATRNNPEHFQNNHNDVEMIAKLRTAGFCSGELTRYFSNQLEQQSIDYPLSLSSLNSCIRVPPTDSEDTADSLRPTSVSIYADIGHMTTYCRSNLTLLQAGILDSCDHRSSSMELPSLDKMLKIFNPDMVVVNNNKRDDSLADQARAVASQIQQTEGYENIWKLIVIAASIQDGQASESRQTAVEVLGAIQELHRLLTLKTFIVVIRTSGDGIWSNASHSNKACQRILNEWKSHSRYNSISVWDQMEIIVQNNFREQDFTVEVFPLLRESTLSTLLEEMDLSVLGYDCAHFSERGLSLLHTAIWNSFFIKNSNRLREYRPLASPLLCPDFRCPFFRTLTNSGLCIWNPLKVWIVDYLYPPNYTRILLMIVVLFLIFRKPRRTDDIRKPTQAFGASLSSLKFIDEDVV</sequence>
<evidence type="ECO:0000313" key="3">
    <source>
        <dbReference type="WBParaSite" id="ACOC_0000685001-mRNA-1"/>
    </source>
</evidence>
<dbReference type="STRING" id="334426.A0A0R3PNY7"/>
<dbReference type="GO" id="GO:0006644">
    <property type="term" value="P:phospholipid metabolic process"/>
    <property type="evidence" value="ECO:0007669"/>
    <property type="project" value="TreeGrafter"/>
</dbReference>